<organism evidence="2 3">
    <name type="scientific">Legionella israelensis</name>
    <dbReference type="NCBI Taxonomy" id="454"/>
    <lineage>
        <taxon>Bacteria</taxon>
        <taxon>Pseudomonadati</taxon>
        <taxon>Pseudomonadota</taxon>
        <taxon>Gammaproteobacteria</taxon>
        <taxon>Legionellales</taxon>
        <taxon>Legionellaceae</taxon>
        <taxon>Legionella</taxon>
    </lineage>
</organism>
<evidence type="ECO:0000313" key="3">
    <source>
        <dbReference type="Proteomes" id="UP000054761"/>
    </source>
</evidence>
<name>A0A0W0W3S6_9GAMM</name>
<gene>
    <name evidence="2" type="ORF">Lisr_1077</name>
</gene>
<dbReference type="EMBL" id="LNYH01000052">
    <property type="protein sequence ID" value="KTD26866.1"/>
    <property type="molecule type" value="Genomic_DNA"/>
</dbReference>
<protein>
    <submittedName>
        <fullName evidence="2">Uncharacterized protein</fullName>
    </submittedName>
</protein>
<dbReference type="AlphaFoldDB" id="A0A0W0W3S6"/>
<evidence type="ECO:0000256" key="1">
    <source>
        <dbReference type="SAM" id="MobiDB-lite"/>
    </source>
</evidence>
<sequence>MAREKSKSTVLNSASMHNQNSYAYLKNLSVPAFILDILSQHDELLVEILKKIKDSVYNQKVIYGNVYYLLFKLLEKNLTEIKETAKQKGQEEQLDDFFFAIYHNDNNILNSVYKQFKYLADTTTPRKGSNERRITKSLKKIPLPPQHSVNHPVKSGEAWQRLLSNFGDYKSQYQTNIPSIRHYEYQNHQTYPTEYRFGTQGQRHHNDYRINPFFEHWLRIQKKKYPPEKKDTPRITHVYINNLHRDGFTPPPLLSEQEITKELEGLEDRHDNIAVITLPADGGLMKEDHYKKTRSSLKYDDVFKEFLAIALEDPDHSRKIKDFHISPKIRKRLFADEAEEKKKISDLIKLSFAELGIEENADLSRAERQAAWFHFCKFKLTDYILTTLNPVSVNFSCKDAIDRGGVSSAYYNLLKSFGTDHPMTQDEFNEAILAAPTAVKGRGINHHLKRLWNVIDRYVNANYEDIKQNEAKSWLIHWRDMNCPHSRVRQLIKLRVEQNINEIDKADNIASEHKTIAKKILSQAEQLYQENVSNQRLLLEVVSRTPNVLLKPQDTNNLQQFQKLQENLQINYPPLYVLAGLMKALLGAIALAFTAGRYTSLLKKGWATTKAGFFAQERKEIITGMEKISCAEESIQKEKESDSKIDRNPNIPQIIVQ</sequence>
<feature type="region of interest" description="Disordered" evidence="1">
    <location>
        <begin position="638"/>
        <end position="657"/>
    </location>
</feature>
<comment type="caution">
    <text evidence="2">The sequence shown here is derived from an EMBL/GenBank/DDBJ whole genome shotgun (WGS) entry which is preliminary data.</text>
</comment>
<proteinExistence type="predicted"/>
<keyword evidence="3" id="KW-1185">Reference proteome</keyword>
<feature type="compositionally biased region" description="Basic and acidic residues" evidence="1">
    <location>
        <begin position="638"/>
        <end position="647"/>
    </location>
</feature>
<dbReference type="PATRIC" id="fig|454.4.peg.1156"/>
<dbReference type="Proteomes" id="UP000054761">
    <property type="component" value="Unassembled WGS sequence"/>
</dbReference>
<dbReference type="RefSeq" id="WP_115325241.1">
    <property type="nucleotide sequence ID" value="NZ_CAAAJA010000001.1"/>
</dbReference>
<evidence type="ECO:0000313" key="2">
    <source>
        <dbReference type="EMBL" id="KTD26866.1"/>
    </source>
</evidence>
<reference evidence="2 3" key="1">
    <citation type="submission" date="2015-11" db="EMBL/GenBank/DDBJ databases">
        <title>Genomic analysis of 38 Legionella species identifies large and diverse effector repertoires.</title>
        <authorList>
            <person name="Burstein D."/>
            <person name="Amaro F."/>
            <person name="Zusman T."/>
            <person name="Lifshitz Z."/>
            <person name="Cohen O."/>
            <person name="Gilbert J.A."/>
            <person name="Pupko T."/>
            <person name="Shuman H.A."/>
            <person name="Segal G."/>
        </authorList>
    </citation>
    <scope>NUCLEOTIDE SEQUENCE [LARGE SCALE GENOMIC DNA]</scope>
    <source>
        <strain evidence="2 3">Bercovier 4</strain>
    </source>
</reference>
<accession>A0A0W0W3S6</accession>
<dbReference type="STRING" id="454.Lisr_1077"/>